<dbReference type="Pfam" id="PF09587">
    <property type="entry name" value="PGA_cap"/>
    <property type="match status" value="1"/>
</dbReference>
<reference evidence="5 6" key="1">
    <citation type="submission" date="2020-08" db="EMBL/GenBank/DDBJ databases">
        <title>Genomic Encyclopedia of Type Strains, Phase IV (KMG-IV): sequencing the most valuable type-strain genomes for metagenomic binning, comparative biology and taxonomic classification.</title>
        <authorList>
            <person name="Goeker M."/>
        </authorList>
    </citation>
    <scope>NUCLEOTIDE SEQUENCE [LARGE SCALE GENOMIC DNA]</scope>
    <source>
        <strain evidence="5 6">DSM 29007</strain>
    </source>
</reference>
<dbReference type="RefSeq" id="WP_170032720.1">
    <property type="nucleotide sequence ID" value="NZ_JABDTL010000001.1"/>
</dbReference>
<name>A0A841H3L5_9BACT</name>
<evidence type="ECO:0000259" key="4">
    <source>
        <dbReference type="SMART" id="SM00854"/>
    </source>
</evidence>
<feature type="region of interest" description="Disordered" evidence="2">
    <location>
        <begin position="376"/>
        <end position="418"/>
    </location>
</feature>
<comment type="caution">
    <text evidence="5">The sequence shown here is derived from an EMBL/GenBank/DDBJ whole genome shotgun (WGS) entry which is preliminary data.</text>
</comment>
<dbReference type="InterPro" id="IPR019079">
    <property type="entry name" value="Capsule_synth_CapA"/>
</dbReference>
<dbReference type="InterPro" id="IPR052169">
    <property type="entry name" value="CW_Biosynth-Accessory"/>
</dbReference>
<dbReference type="InterPro" id="IPR029052">
    <property type="entry name" value="Metallo-depent_PP-like"/>
</dbReference>
<accession>A0A841H3L5</accession>
<feature type="chain" id="PRO_5032302276" description="Capsule synthesis protein CapA domain-containing protein" evidence="3">
    <location>
        <begin position="33"/>
        <end position="418"/>
    </location>
</feature>
<sequence length="418" mass="43517">MQPIFSSGPLRRALRAACFALAASLAAASARAQTVRPQTEGGADTVPGVRVCAGGDVTLGTNLDTSWVAGARRRAPGQRIEALPSPDSLLAPLRPLLSDADIVLLNVEGAVGDGPIHRRKCAPGSTACYAFRMPAASAGAMRRVAESARVIGNVANNHARDDGDIGRRITIRALSDADMHVTGVDTLATAVVTAAGDTVAFLGFAQWIGPDPRDTAAVGRHVRRAAERYRRVLVTMHMGAEGRTRQNTVGGDEMFVGENRGNVIAFARTAVEAGADVVFGAGPHVMRAVEWRGDALIFYSLGNLLTYGPFSLVEPMNRGAIACAVLDEDGRVVSAQLRSTRQRAPGILSIDPGSRAAVLADSLSLVDLPASAARIDPATGDITRRDDAPAGAESASGTPARAPASGTSPARTGERRRP</sequence>
<keyword evidence="3" id="KW-0732">Signal</keyword>
<dbReference type="AlphaFoldDB" id="A0A841H3L5"/>
<dbReference type="Proteomes" id="UP000582837">
    <property type="component" value="Unassembled WGS sequence"/>
</dbReference>
<gene>
    <name evidence="5" type="ORF">HNQ61_004257</name>
</gene>
<feature type="signal peptide" evidence="3">
    <location>
        <begin position="1"/>
        <end position="32"/>
    </location>
</feature>
<evidence type="ECO:0000256" key="2">
    <source>
        <dbReference type="SAM" id="MobiDB-lite"/>
    </source>
</evidence>
<organism evidence="5 6">
    <name type="scientific">Longimicrobium terrae</name>
    <dbReference type="NCBI Taxonomy" id="1639882"/>
    <lineage>
        <taxon>Bacteria</taxon>
        <taxon>Pseudomonadati</taxon>
        <taxon>Gemmatimonadota</taxon>
        <taxon>Longimicrobiia</taxon>
        <taxon>Longimicrobiales</taxon>
        <taxon>Longimicrobiaceae</taxon>
        <taxon>Longimicrobium</taxon>
    </lineage>
</organism>
<dbReference type="SMART" id="SM00854">
    <property type="entry name" value="PGA_cap"/>
    <property type="match status" value="1"/>
</dbReference>
<dbReference type="SUPFAM" id="SSF56300">
    <property type="entry name" value="Metallo-dependent phosphatases"/>
    <property type="match status" value="1"/>
</dbReference>
<keyword evidence="6" id="KW-1185">Reference proteome</keyword>
<evidence type="ECO:0000313" key="6">
    <source>
        <dbReference type="Proteomes" id="UP000582837"/>
    </source>
</evidence>
<dbReference type="EMBL" id="JACHIA010000016">
    <property type="protein sequence ID" value="MBB6072594.1"/>
    <property type="molecule type" value="Genomic_DNA"/>
</dbReference>
<proteinExistence type="inferred from homology"/>
<feature type="domain" description="Capsule synthesis protein CapA" evidence="4">
    <location>
        <begin position="50"/>
        <end position="308"/>
    </location>
</feature>
<dbReference type="PANTHER" id="PTHR33393:SF11">
    <property type="entry name" value="POLYGLUTAMINE SYNTHESIS ACCESSORY PROTEIN RV0574C-RELATED"/>
    <property type="match status" value="1"/>
</dbReference>
<dbReference type="PANTHER" id="PTHR33393">
    <property type="entry name" value="POLYGLUTAMINE SYNTHESIS ACCESSORY PROTEIN RV0574C-RELATED"/>
    <property type="match status" value="1"/>
</dbReference>
<protein>
    <recommendedName>
        <fullName evidence="4">Capsule synthesis protein CapA domain-containing protein</fullName>
    </recommendedName>
</protein>
<evidence type="ECO:0000313" key="5">
    <source>
        <dbReference type="EMBL" id="MBB6072594.1"/>
    </source>
</evidence>
<evidence type="ECO:0000256" key="1">
    <source>
        <dbReference type="ARBA" id="ARBA00005662"/>
    </source>
</evidence>
<comment type="similarity">
    <text evidence="1">Belongs to the CapA family.</text>
</comment>
<evidence type="ECO:0000256" key="3">
    <source>
        <dbReference type="SAM" id="SignalP"/>
    </source>
</evidence>